<organism evidence="2 3">
    <name type="scientific">Phormidium pseudopriestleyi FRX01</name>
    <dbReference type="NCBI Taxonomy" id="1759528"/>
    <lineage>
        <taxon>Bacteria</taxon>
        <taxon>Bacillati</taxon>
        <taxon>Cyanobacteriota</taxon>
        <taxon>Cyanophyceae</taxon>
        <taxon>Oscillatoriophycideae</taxon>
        <taxon>Oscillatoriales</taxon>
        <taxon>Oscillatoriaceae</taxon>
        <taxon>Phormidium</taxon>
    </lineage>
</organism>
<proteinExistence type="predicted"/>
<reference evidence="2 3" key="1">
    <citation type="submission" date="2021-03" db="EMBL/GenBank/DDBJ databases">
        <title>Metabolic Capacity of the Antarctic Cyanobacterium Phormidium pseudopriestleyi that Sustains Oxygenic Photosynthesis in the Presence of Hydrogen Sulfide.</title>
        <authorList>
            <person name="Lumian J.E."/>
            <person name="Jungblut A.D."/>
            <person name="Dillon M.L."/>
            <person name="Hawes I."/>
            <person name="Doran P.T."/>
            <person name="Mackey T.J."/>
            <person name="Dick G.J."/>
            <person name="Grettenberger C.L."/>
            <person name="Sumner D.Y."/>
        </authorList>
    </citation>
    <scope>NUCLEOTIDE SEQUENCE [LARGE SCALE GENOMIC DNA]</scope>
    <source>
        <strain evidence="2 3">FRX01</strain>
    </source>
</reference>
<name>A0ABS3FN55_9CYAN</name>
<feature type="domain" description="DUF2281" evidence="1">
    <location>
        <begin position="10"/>
        <end position="42"/>
    </location>
</feature>
<evidence type="ECO:0000313" key="3">
    <source>
        <dbReference type="Proteomes" id="UP000664844"/>
    </source>
</evidence>
<dbReference type="Proteomes" id="UP000664844">
    <property type="component" value="Unassembled WGS sequence"/>
</dbReference>
<sequence length="45" mass="5327">MSNTTEQRENLIEAINTLPDEMLNELASFIEYLRYKTVQQQRTPP</sequence>
<dbReference type="EMBL" id="JAFLQW010000123">
    <property type="protein sequence ID" value="MBO0348399.1"/>
    <property type="molecule type" value="Genomic_DNA"/>
</dbReference>
<dbReference type="Pfam" id="PF10047">
    <property type="entry name" value="DUF2281"/>
    <property type="match status" value="1"/>
</dbReference>
<evidence type="ECO:0000259" key="1">
    <source>
        <dbReference type="Pfam" id="PF10047"/>
    </source>
</evidence>
<keyword evidence="3" id="KW-1185">Reference proteome</keyword>
<evidence type="ECO:0000313" key="2">
    <source>
        <dbReference type="EMBL" id="MBO0348399.1"/>
    </source>
</evidence>
<comment type="caution">
    <text evidence="2">The sequence shown here is derived from an EMBL/GenBank/DDBJ whole genome shotgun (WGS) entry which is preliminary data.</text>
</comment>
<gene>
    <name evidence="2" type="ORF">J0895_04625</name>
</gene>
<accession>A0ABS3FN55</accession>
<protein>
    <submittedName>
        <fullName evidence="2">DUF2281 domain-containing protein</fullName>
    </submittedName>
</protein>
<dbReference type="InterPro" id="IPR018739">
    <property type="entry name" value="DUF2281"/>
</dbReference>